<feature type="domain" description="LysM" evidence="1">
    <location>
        <begin position="155"/>
        <end position="198"/>
    </location>
</feature>
<dbReference type="Proteomes" id="UP000288227">
    <property type="component" value="Unassembled WGS sequence"/>
</dbReference>
<accession>A0A401U9A6</accession>
<gene>
    <name evidence="2" type="ORF">SanaruYs_16870</name>
</gene>
<evidence type="ECO:0000313" key="2">
    <source>
        <dbReference type="EMBL" id="GCC51462.1"/>
    </source>
</evidence>
<feature type="domain" description="LysM" evidence="1">
    <location>
        <begin position="89"/>
        <end position="132"/>
    </location>
</feature>
<dbReference type="Gene3D" id="3.10.350.10">
    <property type="entry name" value="LysM domain"/>
    <property type="match status" value="3"/>
</dbReference>
<keyword evidence="3" id="KW-1185">Reference proteome</keyword>
<name>A0A401U9A6_9BACT</name>
<dbReference type="GO" id="GO:0008932">
    <property type="term" value="F:lytic endotransglycosylase activity"/>
    <property type="evidence" value="ECO:0007669"/>
    <property type="project" value="TreeGrafter"/>
</dbReference>
<dbReference type="PANTHER" id="PTHR33734:SF22">
    <property type="entry name" value="MEMBRANE-BOUND LYTIC MUREIN TRANSGLYCOSYLASE D"/>
    <property type="match status" value="1"/>
</dbReference>
<dbReference type="InterPro" id="IPR036779">
    <property type="entry name" value="LysM_dom_sf"/>
</dbReference>
<dbReference type="Pfam" id="PF01476">
    <property type="entry name" value="LysM"/>
    <property type="match status" value="3"/>
</dbReference>
<dbReference type="Gene3D" id="2.40.40.10">
    <property type="entry name" value="RlpA-like domain"/>
    <property type="match status" value="1"/>
</dbReference>
<evidence type="ECO:0000313" key="3">
    <source>
        <dbReference type="Proteomes" id="UP000288227"/>
    </source>
</evidence>
<dbReference type="SMART" id="SM00257">
    <property type="entry name" value="LysM"/>
    <property type="match status" value="3"/>
</dbReference>
<dbReference type="InterPro" id="IPR036908">
    <property type="entry name" value="RlpA-like_sf"/>
</dbReference>
<dbReference type="OrthoDB" id="2149800at2"/>
<reference evidence="2 3" key="1">
    <citation type="submission" date="2018-11" db="EMBL/GenBank/DDBJ databases">
        <title>Chryseotalea sanarue gen. nov., sp., nov., a member of the family Cytophagaceae, isolated from a brackish lake in Hamamatsu Japan.</title>
        <authorList>
            <person name="Maejima Y."/>
            <person name="Iino T."/>
            <person name="Muraguchi Y."/>
            <person name="Fukuda K."/>
            <person name="Ohkuma M."/>
            <person name="Moriuchi R."/>
            <person name="Dohra H."/>
            <person name="Kimbara K."/>
            <person name="Shintani M."/>
        </authorList>
    </citation>
    <scope>NUCLEOTIDE SEQUENCE [LARGE SCALE GENOMIC DNA]</scope>
    <source>
        <strain evidence="2 3">Ys</strain>
    </source>
</reference>
<dbReference type="EMBL" id="BHXQ01000003">
    <property type="protein sequence ID" value="GCC51462.1"/>
    <property type="molecule type" value="Genomic_DNA"/>
</dbReference>
<sequence>MMTLFALITSFSIFTHPVDSVGKETINGKVYVLHKVELKETLYGISKRYGTTVEAILQQNPTADGGLDVGQIIKVPYVSSPKKVSNSAGKHIVAEKETLYSVARLYGISVDDLRQMNKLTSDALSIGQELTVKRSNLSEQPVIKSNPQPAQSLKGVHTVASKETLFSISRQYGVSIDQLKQWNSLTGTELSLGQTLFVVAPENQGMKTTNTTITEQPPVKTTTTSPAQAVTPAEQPKETTLANAQPVISSPVKISEAYKDGKEVREAGLAELIEGTQGNRKYLALHRNAPIGTILKVKNQLNDREVFVRVIGQLPDTGGNDKLVIKVSKSAYDRLSAIDPKFMVEVTWYK</sequence>
<feature type="domain" description="LysM" evidence="1">
    <location>
        <begin position="32"/>
        <end position="75"/>
    </location>
</feature>
<dbReference type="CDD" id="cd00118">
    <property type="entry name" value="LysM"/>
    <property type="match status" value="3"/>
</dbReference>
<comment type="caution">
    <text evidence="2">The sequence shown here is derived from an EMBL/GenBank/DDBJ whole genome shotgun (WGS) entry which is preliminary data.</text>
</comment>
<dbReference type="InterPro" id="IPR018392">
    <property type="entry name" value="LysM"/>
</dbReference>
<dbReference type="RefSeq" id="WP_127122127.1">
    <property type="nucleotide sequence ID" value="NZ_BHXQ01000003.1"/>
</dbReference>
<dbReference type="AlphaFoldDB" id="A0A401U9A6"/>
<dbReference type="PANTHER" id="PTHR33734">
    <property type="entry name" value="LYSM DOMAIN-CONTAINING GPI-ANCHORED PROTEIN 2"/>
    <property type="match status" value="1"/>
</dbReference>
<dbReference type="PROSITE" id="PS51782">
    <property type="entry name" value="LYSM"/>
    <property type="match status" value="3"/>
</dbReference>
<protein>
    <submittedName>
        <fullName evidence="2">LysM peptidoglycan-binding domain-containing protein</fullName>
    </submittedName>
</protein>
<evidence type="ECO:0000259" key="1">
    <source>
        <dbReference type="PROSITE" id="PS51782"/>
    </source>
</evidence>
<organism evidence="2 3">
    <name type="scientific">Chryseotalea sanaruensis</name>
    <dbReference type="NCBI Taxonomy" id="2482724"/>
    <lineage>
        <taxon>Bacteria</taxon>
        <taxon>Pseudomonadati</taxon>
        <taxon>Bacteroidota</taxon>
        <taxon>Cytophagia</taxon>
        <taxon>Cytophagales</taxon>
        <taxon>Chryseotaleaceae</taxon>
        <taxon>Chryseotalea</taxon>
    </lineage>
</organism>
<proteinExistence type="predicted"/>
<dbReference type="SUPFAM" id="SSF54106">
    <property type="entry name" value="LysM domain"/>
    <property type="match status" value="3"/>
</dbReference>